<organism evidence="2 3">
    <name type="scientific">Caenispirillum bisanense</name>
    <dbReference type="NCBI Taxonomy" id="414052"/>
    <lineage>
        <taxon>Bacteria</taxon>
        <taxon>Pseudomonadati</taxon>
        <taxon>Pseudomonadota</taxon>
        <taxon>Alphaproteobacteria</taxon>
        <taxon>Rhodospirillales</taxon>
        <taxon>Novispirillaceae</taxon>
        <taxon>Caenispirillum</taxon>
    </lineage>
</organism>
<protein>
    <recommendedName>
        <fullName evidence="1">DUF6285 domain-containing protein</fullName>
    </recommendedName>
</protein>
<accession>A0A286GZD3</accession>
<gene>
    <name evidence="2" type="ORF">SAMN05421508_11287</name>
</gene>
<dbReference type="OrthoDB" id="8480752at2"/>
<keyword evidence="3" id="KW-1185">Reference proteome</keyword>
<evidence type="ECO:0000313" key="2">
    <source>
        <dbReference type="EMBL" id="SOE00424.1"/>
    </source>
</evidence>
<sequence>MRDDPQAADLLETALAVLKDRLLPHLPADCRYDALMVANAMGIAARQVRAGAHPEDEAHARLSALYTDKRETLAELESALAADIRAGRFDPGAPERAAVVDHLRATTLAKLAESNPKAAKGR</sequence>
<dbReference type="Proteomes" id="UP000219621">
    <property type="component" value="Unassembled WGS sequence"/>
</dbReference>
<dbReference type="AlphaFoldDB" id="A0A286GZD3"/>
<dbReference type="RefSeq" id="WP_097281203.1">
    <property type="nucleotide sequence ID" value="NZ_OCNJ01000012.1"/>
</dbReference>
<evidence type="ECO:0000313" key="3">
    <source>
        <dbReference type="Proteomes" id="UP000219621"/>
    </source>
</evidence>
<dbReference type="Pfam" id="PF19802">
    <property type="entry name" value="DUF6285"/>
    <property type="match status" value="1"/>
</dbReference>
<feature type="domain" description="DUF6285" evidence="1">
    <location>
        <begin position="24"/>
        <end position="117"/>
    </location>
</feature>
<evidence type="ECO:0000259" key="1">
    <source>
        <dbReference type="Pfam" id="PF19802"/>
    </source>
</evidence>
<name>A0A286GZD3_9PROT</name>
<proteinExistence type="predicted"/>
<dbReference type="EMBL" id="OCNJ01000012">
    <property type="protein sequence ID" value="SOE00424.1"/>
    <property type="molecule type" value="Genomic_DNA"/>
</dbReference>
<reference evidence="2 3" key="1">
    <citation type="submission" date="2017-09" db="EMBL/GenBank/DDBJ databases">
        <authorList>
            <person name="Ehlers B."/>
            <person name="Leendertz F.H."/>
        </authorList>
    </citation>
    <scope>NUCLEOTIDE SEQUENCE [LARGE SCALE GENOMIC DNA]</scope>
    <source>
        <strain evidence="2 3">USBA 140</strain>
    </source>
</reference>
<dbReference type="InterPro" id="IPR046252">
    <property type="entry name" value="DUF6285"/>
</dbReference>